<dbReference type="Pfam" id="PF12796">
    <property type="entry name" value="Ank_2"/>
    <property type="match status" value="6"/>
</dbReference>
<evidence type="ECO:0000313" key="5">
    <source>
        <dbReference type="EMBL" id="OQV24755.1"/>
    </source>
</evidence>
<dbReference type="PANTHER" id="PTHR24198:SF165">
    <property type="entry name" value="ANKYRIN REPEAT-CONTAINING PROTEIN-RELATED"/>
    <property type="match status" value="1"/>
</dbReference>
<dbReference type="OrthoDB" id="20872at2759"/>
<feature type="compositionally biased region" description="Acidic residues" evidence="4">
    <location>
        <begin position="687"/>
        <end position="749"/>
    </location>
</feature>
<feature type="repeat" description="ANK" evidence="3">
    <location>
        <begin position="1251"/>
        <end position="1283"/>
    </location>
</feature>
<feature type="compositionally biased region" description="Polar residues" evidence="4">
    <location>
        <begin position="26"/>
        <end position="38"/>
    </location>
</feature>
<feature type="repeat" description="ANK" evidence="3">
    <location>
        <begin position="465"/>
        <end position="497"/>
    </location>
</feature>
<comment type="caution">
    <text evidence="5">The sequence shown here is derived from an EMBL/GenBank/DDBJ whole genome shotgun (WGS) entry which is preliminary data.</text>
</comment>
<keyword evidence="6" id="KW-1185">Reference proteome</keyword>
<feature type="repeat" description="ANK" evidence="3">
    <location>
        <begin position="367"/>
        <end position="399"/>
    </location>
</feature>
<feature type="region of interest" description="Disordered" evidence="4">
    <location>
        <begin position="673"/>
        <end position="751"/>
    </location>
</feature>
<dbReference type="PANTHER" id="PTHR24198">
    <property type="entry name" value="ANKYRIN REPEAT AND PROTEIN KINASE DOMAIN-CONTAINING PROTEIN"/>
    <property type="match status" value="1"/>
</dbReference>
<feature type="repeat" description="ANK" evidence="3">
    <location>
        <begin position="166"/>
        <end position="195"/>
    </location>
</feature>
<feature type="compositionally biased region" description="Low complexity" evidence="4">
    <location>
        <begin position="1063"/>
        <end position="1075"/>
    </location>
</feature>
<dbReference type="PRINTS" id="PR01415">
    <property type="entry name" value="ANKYRIN"/>
</dbReference>
<accession>A0A1W0XB60</accession>
<organism evidence="5 6">
    <name type="scientific">Hypsibius exemplaris</name>
    <name type="common">Freshwater tardigrade</name>
    <dbReference type="NCBI Taxonomy" id="2072580"/>
    <lineage>
        <taxon>Eukaryota</taxon>
        <taxon>Metazoa</taxon>
        <taxon>Ecdysozoa</taxon>
        <taxon>Tardigrada</taxon>
        <taxon>Eutardigrada</taxon>
        <taxon>Parachela</taxon>
        <taxon>Hypsibioidea</taxon>
        <taxon>Hypsibiidae</taxon>
        <taxon>Hypsibius</taxon>
    </lineage>
</organism>
<evidence type="ECO:0000256" key="4">
    <source>
        <dbReference type="SAM" id="MobiDB-lite"/>
    </source>
</evidence>
<sequence length="1358" mass="147476">MSAKGKVARNKNGSRSARHGRESDHVCSSLTSPPTAGSSFKACGHNLAGAASSCGPPGDGKPLDLTQLSSEQRSKLESFLKTSGFGPLPKAGQTLDAATMRKLAHHMRAAAALPSKSSIRNWADTEKNPKDGLVRQAVSSSKRDDVKNLLEEGGDVDEVEPKTLCTPLMLAVRDGSKEIVQILLDYDADVTRRDKDGRTAIMEACAAGRDDLVQLLIDHGSCVADTDNSNWNSLTHCAANGHVRSANVVMRHLKYDKDSQEKLKEIVKKEDKIKKKDPKAASTAKVVSPDLDDYDDAECPAESALATAAHKGQFEFVKFYLSHKDQFHVTETELQAACSKACYSKRLDLLRFLIEEHGAKVNPESPIAETPLCSASASGDLDMVRYLLQRGARVNDYDGNGFSPLMRACNEGHAAIIPVLLQHGANVNAQNSQYENWTPLCFAILKSNMEIVQSLVTAHANVNLGGTAPLLLAVSFNNMQIVEYLLAHGSNPTQKSQHGDAAINFAADVGNLEWVKRFHTLGCDVDCVGDKGQTPLMKAAKKGSLEVVEYLLDNGASINRVSLSNDSSALSQACSKGWIKIIEFLLERGANRHIKLKDGVTPLLEAVKSGNAEAADLVLYYQPKNAEFRESSGGHRGHTCDHLGDVGSHIKAAMTPMKEFYLNMNYSCKHCDGHHGEPARTTSEHSSDDEEIDEEDGEDGDEDEDSEDHIGCEDDEEEEDPEECESGEEEEELDDPNYTSDEDESGDDEQDKKDFIADSENFELPEIYPDDLEKLGFSATDSYSVKEGLDADIDFIRTQLSHFQPQSFEFRILNAMLRKAEQLQKSLPHHTPEELRRRFSEEISRWQTELQSNANVDDLMDKLVTEPADDETLEGDEPGLADIAAFLQANPTVLDYPSLLMQRTDVYPGGEPAAGSVDSATAVSLNKDGKPGLTLSPDGKYIIMTNSGNSNFQAPLNEFEFLRSIAAAADANAASGGSLVNGIEHLPEELAKVMADARKHGVFNMESFSNFFQGAREDPQFLEDYRNAIRVPASFNFSSSTPPASLAPIPTVGVYGAAPPAAARKPSSAAAGAKADVMPKLESRRPSSKRQPVMVESAVAPSLPAEFYPPTLNRCEACAYCLNGGICCVQPPAATANDKVKAPRTPEPTPDDTSEEGFEGSDDVPSLEVKPPIFKPEGRSAKKTIRSTRDVATNVTNSAAPPAKKPALVDVDQQQESDSSTALIHAAIRGNAKMIATLCDAGAKPNHKDKKGWTALGYAVERGYKEAVKELCEHGAELDVVMDTNQAKRDSSLTIACYNGRAEIVRILLDFKASTKDYTGLIEHRNSNDYTPLCVACLNGHHRVAQMLIQRGADINAR</sequence>
<evidence type="ECO:0000256" key="1">
    <source>
        <dbReference type="ARBA" id="ARBA00022737"/>
    </source>
</evidence>
<dbReference type="EMBL" id="MTYJ01000005">
    <property type="protein sequence ID" value="OQV24755.1"/>
    <property type="molecule type" value="Genomic_DNA"/>
</dbReference>
<evidence type="ECO:0000256" key="2">
    <source>
        <dbReference type="ARBA" id="ARBA00023043"/>
    </source>
</evidence>
<evidence type="ECO:0000256" key="3">
    <source>
        <dbReference type="PROSITE-ProRule" id="PRU00023"/>
    </source>
</evidence>
<keyword evidence="2 3" id="KW-0040">ANK repeat</keyword>
<feature type="repeat" description="ANK" evidence="3">
    <location>
        <begin position="1328"/>
        <end position="1358"/>
    </location>
</feature>
<keyword evidence="1" id="KW-0677">Repeat</keyword>
<feature type="region of interest" description="Disordered" evidence="4">
    <location>
        <begin position="1063"/>
        <end position="1094"/>
    </location>
</feature>
<dbReference type="InterPro" id="IPR036770">
    <property type="entry name" value="Ankyrin_rpt-contain_sf"/>
</dbReference>
<dbReference type="PROSITE" id="PS50088">
    <property type="entry name" value="ANK_REPEAT"/>
    <property type="match status" value="11"/>
</dbReference>
<feature type="repeat" description="ANK" evidence="3">
    <location>
        <begin position="435"/>
        <end position="467"/>
    </location>
</feature>
<reference evidence="6" key="1">
    <citation type="submission" date="2017-01" db="EMBL/GenBank/DDBJ databases">
        <title>Comparative genomics of anhydrobiosis in the tardigrade Hypsibius dujardini.</title>
        <authorList>
            <person name="Yoshida Y."/>
            <person name="Koutsovoulos G."/>
            <person name="Laetsch D."/>
            <person name="Stevens L."/>
            <person name="Kumar S."/>
            <person name="Horikawa D."/>
            <person name="Ishino K."/>
            <person name="Komine S."/>
            <person name="Tomita M."/>
            <person name="Blaxter M."/>
            <person name="Arakawa K."/>
        </authorList>
    </citation>
    <scope>NUCLEOTIDE SEQUENCE [LARGE SCALE GENOMIC DNA]</scope>
    <source>
        <strain evidence="6">Z151</strain>
    </source>
</reference>
<dbReference type="InterPro" id="IPR002110">
    <property type="entry name" value="Ankyrin_rpt"/>
</dbReference>
<feature type="repeat" description="ANK" evidence="3">
    <location>
        <begin position="565"/>
        <end position="597"/>
    </location>
</feature>
<dbReference type="PROSITE" id="PS50297">
    <property type="entry name" value="ANK_REP_REGION"/>
    <property type="match status" value="8"/>
</dbReference>
<feature type="repeat" description="ANK" evidence="3">
    <location>
        <begin position="400"/>
        <end position="432"/>
    </location>
</feature>
<dbReference type="SUPFAM" id="SSF48403">
    <property type="entry name" value="Ankyrin repeat"/>
    <property type="match status" value="3"/>
</dbReference>
<feature type="repeat" description="ANK" evidence="3">
    <location>
        <begin position="1218"/>
        <end position="1250"/>
    </location>
</feature>
<name>A0A1W0XB60_HYPEX</name>
<feature type="repeat" description="ANK" evidence="3">
    <location>
        <begin position="196"/>
        <end position="228"/>
    </location>
</feature>
<dbReference type="Proteomes" id="UP000192578">
    <property type="component" value="Unassembled WGS sequence"/>
</dbReference>
<feature type="region of interest" description="Disordered" evidence="4">
    <location>
        <begin position="1135"/>
        <end position="1186"/>
    </location>
</feature>
<feature type="compositionally biased region" description="Acidic residues" evidence="4">
    <location>
        <begin position="1149"/>
        <end position="1162"/>
    </location>
</feature>
<feature type="region of interest" description="Disordered" evidence="4">
    <location>
        <begin position="1"/>
        <end position="65"/>
    </location>
</feature>
<dbReference type="Gene3D" id="1.25.40.20">
    <property type="entry name" value="Ankyrin repeat-containing domain"/>
    <property type="match status" value="4"/>
</dbReference>
<feature type="repeat" description="ANK" evidence="3">
    <location>
        <begin position="531"/>
        <end position="563"/>
    </location>
</feature>
<evidence type="ECO:0000313" key="6">
    <source>
        <dbReference type="Proteomes" id="UP000192578"/>
    </source>
</evidence>
<feature type="compositionally biased region" description="Basic and acidic residues" evidence="4">
    <location>
        <begin position="673"/>
        <end position="686"/>
    </location>
</feature>
<protein>
    <submittedName>
        <fullName evidence="5">Ankyrin repeat and KH domain-containing protein 1</fullName>
    </submittedName>
</protein>
<dbReference type="SMART" id="SM00248">
    <property type="entry name" value="ANK"/>
    <property type="match status" value="17"/>
</dbReference>
<gene>
    <name evidence="5" type="ORF">BV898_01347</name>
</gene>
<proteinExistence type="predicted"/>